<proteinExistence type="predicted"/>
<feature type="transmembrane region" description="Helical" evidence="1">
    <location>
        <begin position="68"/>
        <end position="101"/>
    </location>
</feature>
<feature type="transmembrane region" description="Helical" evidence="1">
    <location>
        <begin position="133"/>
        <end position="153"/>
    </location>
</feature>
<accession>A0A6G0T562</accession>
<evidence type="ECO:0000256" key="1">
    <source>
        <dbReference type="SAM" id="Phobius"/>
    </source>
</evidence>
<protein>
    <submittedName>
        <fullName evidence="2">Uncharacterized protein</fullName>
    </submittedName>
</protein>
<keyword evidence="1" id="KW-0472">Membrane</keyword>
<evidence type="ECO:0000313" key="2">
    <source>
        <dbReference type="EMBL" id="KAE9526184.1"/>
    </source>
</evidence>
<evidence type="ECO:0000313" key="3">
    <source>
        <dbReference type="Proteomes" id="UP000475862"/>
    </source>
</evidence>
<keyword evidence="1" id="KW-1133">Transmembrane helix</keyword>
<name>A0A6G0T562_APHGL</name>
<feature type="transmembrane region" description="Helical" evidence="1">
    <location>
        <begin position="38"/>
        <end position="56"/>
    </location>
</feature>
<sequence length="181" mass="20141">MHVVAVINVIDKFSMTYALISNSWEFILSLIKIDPKRVRGLLFAPVKIIGSFFKLLLGGVNVCLMQHIFAPVSIVTGIVILFNVALIYSGSVILFILYLYFGNSGDEGEHLSVMFDLEINRHVFAECPALSQIWHVIVVLFSIIPICLIIFGLRPFITVCIISDSSIVGFILLHKDSISLT</sequence>
<comment type="caution">
    <text evidence="2">The sequence shown here is derived from an EMBL/GenBank/DDBJ whole genome shotgun (WGS) entry which is preliminary data.</text>
</comment>
<dbReference type="Proteomes" id="UP000475862">
    <property type="component" value="Unassembled WGS sequence"/>
</dbReference>
<reference evidence="2 3" key="1">
    <citation type="submission" date="2019-08" db="EMBL/GenBank/DDBJ databases">
        <title>The genome of the soybean aphid Biotype 1, its phylome, world population structure and adaptation to the North American continent.</title>
        <authorList>
            <person name="Giordano R."/>
            <person name="Donthu R.K."/>
            <person name="Hernandez A.G."/>
            <person name="Wright C.L."/>
            <person name="Zimin A.V."/>
        </authorList>
    </citation>
    <scope>NUCLEOTIDE SEQUENCE [LARGE SCALE GENOMIC DNA]</scope>
    <source>
        <tissue evidence="2">Whole aphids</tissue>
    </source>
</reference>
<keyword evidence="3" id="KW-1185">Reference proteome</keyword>
<keyword evidence="1" id="KW-0812">Transmembrane</keyword>
<dbReference type="EMBL" id="VYZN01000055">
    <property type="protein sequence ID" value="KAE9526184.1"/>
    <property type="molecule type" value="Genomic_DNA"/>
</dbReference>
<organism evidence="2 3">
    <name type="scientific">Aphis glycines</name>
    <name type="common">Soybean aphid</name>
    <dbReference type="NCBI Taxonomy" id="307491"/>
    <lineage>
        <taxon>Eukaryota</taxon>
        <taxon>Metazoa</taxon>
        <taxon>Ecdysozoa</taxon>
        <taxon>Arthropoda</taxon>
        <taxon>Hexapoda</taxon>
        <taxon>Insecta</taxon>
        <taxon>Pterygota</taxon>
        <taxon>Neoptera</taxon>
        <taxon>Paraneoptera</taxon>
        <taxon>Hemiptera</taxon>
        <taxon>Sternorrhyncha</taxon>
        <taxon>Aphidomorpha</taxon>
        <taxon>Aphidoidea</taxon>
        <taxon>Aphididae</taxon>
        <taxon>Aphidini</taxon>
        <taxon>Aphis</taxon>
        <taxon>Aphis</taxon>
    </lineage>
</organism>
<gene>
    <name evidence="2" type="ORF">AGLY_013815</name>
</gene>
<dbReference type="AlphaFoldDB" id="A0A6G0T562"/>